<evidence type="ECO:0000313" key="3">
    <source>
        <dbReference type="EMBL" id="GGX84586.1"/>
    </source>
</evidence>
<reference evidence="3" key="2">
    <citation type="submission" date="2020-09" db="EMBL/GenBank/DDBJ databases">
        <authorList>
            <person name="Sun Q."/>
            <person name="Ohkuma M."/>
        </authorList>
    </citation>
    <scope>NUCLEOTIDE SEQUENCE</scope>
    <source>
        <strain evidence="3">JCM 4790</strain>
    </source>
</reference>
<evidence type="ECO:0000313" key="4">
    <source>
        <dbReference type="Proteomes" id="UP000619244"/>
    </source>
</evidence>
<accession>A0A918NP22</accession>
<evidence type="ECO:0000259" key="2">
    <source>
        <dbReference type="PROSITE" id="PS50902"/>
    </source>
</evidence>
<dbReference type="GO" id="GO:0010181">
    <property type="term" value="F:FMN binding"/>
    <property type="evidence" value="ECO:0007669"/>
    <property type="project" value="InterPro"/>
</dbReference>
<dbReference type="PANTHER" id="PTHR30546">
    <property type="entry name" value="FLAVODOXIN-RELATED PROTEIN WRBA-RELATED"/>
    <property type="match status" value="1"/>
</dbReference>
<dbReference type="SUPFAM" id="SSF52218">
    <property type="entry name" value="Flavoproteins"/>
    <property type="match status" value="1"/>
</dbReference>
<reference evidence="3" key="1">
    <citation type="journal article" date="2014" name="Int. J. Syst. Evol. Microbiol.">
        <title>Complete genome sequence of Corynebacterium casei LMG S-19264T (=DSM 44701T), isolated from a smear-ripened cheese.</title>
        <authorList>
            <consortium name="US DOE Joint Genome Institute (JGI-PGF)"/>
            <person name="Walter F."/>
            <person name="Albersmeier A."/>
            <person name="Kalinowski J."/>
            <person name="Ruckert C."/>
        </authorList>
    </citation>
    <scope>NUCLEOTIDE SEQUENCE</scope>
    <source>
        <strain evidence="3">JCM 4790</strain>
    </source>
</reference>
<dbReference type="InterPro" id="IPR029039">
    <property type="entry name" value="Flavoprotein-like_sf"/>
</dbReference>
<proteinExistence type="predicted"/>
<dbReference type="PROSITE" id="PS50902">
    <property type="entry name" value="FLAVODOXIN_LIKE"/>
    <property type="match status" value="1"/>
</dbReference>
<dbReference type="Pfam" id="PF03358">
    <property type="entry name" value="FMN_red"/>
    <property type="match status" value="1"/>
</dbReference>
<feature type="domain" description="Flavodoxin-like" evidence="2">
    <location>
        <begin position="78"/>
        <end position="226"/>
    </location>
</feature>
<dbReference type="PANTHER" id="PTHR30546:SF23">
    <property type="entry name" value="FLAVOPROTEIN-LIKE PROTEIN YCP4-RELATED"/>
    <property type="match status" value="1"/>
</dbReference>
<organism evidence="3 4">
    <name type="scientific">Streptomyces minutiscleroticus</name>
    <dbReference type="NCBI Taxonomy" id="68238"/>
    <lineage>
        <taxon>Bacteria</taxon>
        <taxon>Bacillati</taxon>
        <taxon>Actinomycetota</taxon>
        <taxon>Actinomycetes</taxon>
        <taxon>Kitasatosporales</taxon>
        <taxon>Streptomycetaceae</taxon>
        <taxon>Streptomyces</taxon>
    </lineage>
</organism>
<name>A0A918NP22_9ACTN</name>
<keyword evidence="4" id="KW-1185">Reference proteome</keyword>
<dbReference type="Gene3D" id="3.40.50.360">
    <property type="match status" value="1"/>
</dbReference>
<sequence length="270" mass="28280">MHSSPPPDMPSPSAGVPRLTRTGRLDYFKTTGHISQCRGDPVGRRRWRPSSTASRRTVLTSRTTGDDMSESAAPAPSVAVAFHSGYGHTAVLAEAVRRGAADAGADVAFVPVDTITDEQWQRLDDADAIVFGSPTYMGGASAGFHTFAEATSKRFVEGRWADKLAAGFTNSASKSGDKSNTLAYFAALAAQHRMLWVSLGLAPGWNSTTASENDLNRLGFWAGAGAQTPMDGGTDTVHPADIATAEHLGARVARQAALLAAGRHALSATA</sequence>
<evidence type="ECO:0000256" key="1">
    <source>
        <dbReference type="SAM" id="MobiDB-lite"/>
    </source>
</evidence>
<comment type="caution">
    <text evidence="3">The sequence shown here is derived from an EMBL/GenBank/DDBJ whole genome shotgun (WGS) entry which is preliminary data.</text>
</comment>
<gene>
    <name evidence="3" type="ORF">GCM10010358_43510</name>
</gene>
<feature type="region of interest" description="Disordered" evidence="1">
    <location>
        <begin position="33"/>
        <end position="72"/>
    </location>
</feature>
<dbReference type="InterPro" id="IPR005025">
    <property type="entry name" value="FMN_Rdtase-like_dom"/>
</dbReference>
<dbReference type="GO" id="GO:0003955">
    <property type="term" value="F:NAD(P)H dehydrogenase (quinone) activity"/>
    <property type="evidence" value="ECO:0007669"/>
    <property type="project" value="TreeGrafter"/>
</dbReference>
<dbReference type="InterPro" id="IPR008254">
    <property type="entry name" value="Flavodoxin/NO_synth"/>
</dbReference>
<dbReference type="Proteomes" id="UP000619244">
    <property type="component" value="Unassembled WGS sequence"/>
</dbReference>
<dbReference type="AlphaFoldDB" id="A0A918NP22"/>
<protein>
    <recommendedName>
        <fullName evidence="2">Flavodoxin-like domain-containing protein</fullName>
    </recommendedName>
</protein>
<feature type="compositionally biased region" description="Polar residues" evidence="1">
    <location>
        <begin position="49"/>
        <end position="63"/>
    </location>
</feature>
<dbReference type="EMBL" id="BMVU01000021">
    <property type="protein sequence ID" value="GGX84586.1"/>
    <property type="molecule type" value="Genomic_DNA"/>
</dbReference>
<dbReference type="GO" id="GO:0016020">
    <property type="term" value="C:membrane"/>
    <property type="evidence" value="ECO:0007669"/>
    <property type="project" value="TreeGrafter"/>
</dbReference>